<dbReference type="InterPro" id="IPR048268">
    <property type="entry name" value="Arginosuc_syn_C"/>
</dbReference>
<dbReference type="PANTHER" id="PTHR11587">
    <property type="entry name" value="ARGININOSUCCINATE SYNTHASE"/>
    <property type="match status" value="1"/>
</dbReference>
<evidence type="ECO:0000256" key="2">
    <source>
        <dbReference type="ARBA" id="ARBA00005154"/>
    </source>
</evidence>
<dbReference type="Pfam" id="PF00764">
    <property type="entry name" value="Arginosuc_synth"/>
    <property type="match status" value="1"/>
</dbReference>
<feature type="domain" description="Arginosuccinate synthase C-terminal" evidence="10">
    <location>
        <begin position="181"/>
        <end position="403"/>
    </location>
</feature>
<dbReference type="InterPro" id="IPR001518">
    <property type="entry name" value="Arginosuc_synth"/>
</dbReference>
<reference evidence="12" key="1">
    <citation type="submission" date="2025-08" db="UniProtKB">
        <authorList>
            <consortium name="RefSeq"/>
        </authorList>
    </citation>
    <scope>IDENTIFICATION</scope>
    <source>
        <tissue evidence="12">Whole body</tissue>
    </source>
</reference>
<dbReference type="PROSITE" id="PS00565">
    <property type="entry name" value="ARGININOSUCCIN_SYN_2"/>
    <property type="match status" value="1"/>
</dbReference>
<evidence type="ECO:0000259" key="10">
    <source>
        <dbReference type="Pfam" id="PF20979"/>
    </source>
</evidence>
<accession>A0ABM1J450</accession>
<comment type="pathway">
    <text evidence="2">Nitrogen metabolism; urea cycle; (N(omega)-L-arginino)succinate from L-aspartate and L-citrulline: step 1/1.</text>
</comment>
<dbReference type="Gene3D" id="1.20.5.470">
    <property type="entry name" value="Single helix bin"/>
    <property type="match status" value="1"/>
</dbReference>
<keyword evidence="11" id="KW-1185">Reference proteome</keyword>
<dbReference type="GeneID" id="107072100"/>
<dbReference type="HAMAP" id="MF_00005">
    <property type="entry name" value="Arg_succ_synth_type1"/>
    <property type="match status" value="1"/>
</dbReference>
<keyword evidence="7" id="KW-0547">Nucleotide-binding</keyword>
<protein>
    <recommendedName>
        <fullName evidence="3">argininosuccinate synthase</fullName>
        <ecNumber evidence="3">6.3.4.5</ecNumber>
    </recommendedName>
</protein>
<evidence type="ECO:0000256" key="3">
    <source>
        <dbReference type="ARBA" id="ARBA00012286"/>
    </source>
</evidence>
<dbReference type="SUPFAM" id="SSF69864">
    <property type="entry name" value="Argininosuccinate synthetase, C-terminal domain"/>
    <property type="match status" value="1"/>
</dbReference>
<dbReference type="InterPro" id="IPR023434">
    <property type="entry name" value="Arginosuc_synth_type_1_subfam"/>
</dbReference>
<keyword evidence="8" id="KW-0067">ATP-binding</keyword>
<keyword evidence="6" id="KW-0028">Amino-acid biosynthesis</keyword>
<dbReference type="Proteomes" id="UP000694924">
    <property type="component" value="Unplaced"/>
</dbReference>
<dbReference type="RefSeq" id="XP_015187238.1">
    <property type="nucleotide sequence ID" value="XM_015331752.1"/>
</dbReference>
<dbReference type="Pfam" id="PF20979">
    <property type="entry name" value="Arginosuc_syn_C"/>
    <property type="match status" value="1"/>
</dbReference>
<dbReference type="PROSITE" id="PS00564">
    <property type="entry name" value="ARGININOSUCCIN_SYN_1"/>
    <property type="match status" value="1"/>
</dbReference>
<dbReference type="CDD" id="cd01999">
    <property type="entry name" value="ASS"/>
    <property type="match status" value="1"/>
</dbReference>
<evidence type="ECO:0000256" key="7">
    <source>
        <dbReference type="ARBA" id="ARBA00022741"/>
    </source>
</evidence>
<dbReference type="EC" id="6.3.4.5" evidence="3"/>
<name>A0ABM1J450_POLDO</name>
<dbReference type="InterPro" id="IPR048267">
    <property type="entry name" value="Arginosuc_syn_N"/>
</dbReference>
<organism evidence="11 12">
    <name type="scientific">Polistes dominula</name>
    <name type="common">European paper wasp</name>
    <name type="synonym">Vespa dominula</name>
    <dbReference type="NCBI Taxonomy" id="743375"/>
    <lineage>
        <taxon>Eukaryota</taxon>
        <taxon>Metazoa</taxon>
        <taxon>Ecdysozoa</taxon>
        <taxon>Arthropoda</taxon>
        <taxon>Hexapoda</taxon>
        <taxon>Insecta</taxon>
        <taxon>Pterygota</taxon>
        <taxon>Neoptera</taxon>
        <taxon>Endopterygota</taxon>
        <taxon>Hymenoptera</taxon>
        <taxon>Apocrita</taxon>
        <taxon>Aculeata</taxon>
        <taxon>Vespoidea</taxon>
        <taxon>Vespidae</taxon>
        <taxon>Polistinae</taxon>
        <taxon>Polistini</taxon>
        <taxon>Polistes</taxon>
    </lineage>
</organism>
<sequence>MAESNKKKVVLAYSGGLDTSCILLWLKENGYDVIVYVANIGQEEDFDALREKALKIGAKKVIIEDLRRIFVTSYVWPAIACGLRYEGRYLLGTSIARPCISDGLIRTAKAEKASIVAHGATGKGNDQVRFELSCYSLYPEIEILAPWRKREFYTRFSGRPDLLEYAHKNGIPVSATPKEPWSTDANLLHISYESGILENPAVPAPIELCKMTTNLEDCPNEPEEIEIAFIKGYPSSVKNLDNGYVLDNPLEIIVYLNEIGGKHGVGRIDIVENRYIGLKSRGIYEAPGSKILYEAHEDLEIYILDREILRIKSYLAEKMSDYVYNGFWFSPECDFVRESIERSQKYVTGMVRLKLCKGSVSILGRSSDVSLYNKNLVSMDEQGDFQPEDVEGFIRTQALRLKEFHRFQKQQKVAE</sequence>
<evidence type="ECO:0000256" key="6">
    <source>
        <dbReference type="ARBA" id="ARBA00022605"/>
    </source>
</evidence>
<dbReference type="Gene3D" id="3.40.50.620">
    <property type="entry name" value="HUPs"/>
    <property type="match status" value="1"/>
</dbReference>
<evidence type="ECO:0000259" key="9">
    <source>
        <dbReference type="Pfam" id="PF00764"/>
    </source>
</evidence>
<evidence type="ECO:0000313" key="12">
    <source>
        <dbReference type="RefSeq" id="XP_015187238.1"/>
    </source>
</evidence>
<dbReference type="PANTHER" id="PTHR11587:SF2">
    <property type="entry name" value="ARGININOSUCCINATE SYNTHASE"/>
    <property type="match status" value="1"/>
</dbReference>
<proteinExistence type="inferred from homology"/>
<dbReference type="InterPro" id="IPR014729">
    <property type="entry name" value="Rossmann-like_a/b/a_fold"/>
</dbReference>
<dbReference type="InterPro" id="IPR018223">
    <property type="entry name" value="Arginosuc_synth_CS"/>
</dbReference>
<dbReference type="Gene3D" id="3.90.1260.10">
    <property type="entry name" value="Argininosuccinate synthetase, chain A, domain 2"/>
    <property type="match status" value="1"/>
</dbReference>
<evidence type="ECO:0000256" key="1">
    <source>
        <dbReference type="ARBA" id="ARBA00004967"/>
    </source>
</evidence>
<feature type="domain" description="Arginosuccinate synthase-like N-terminal" evidence="9">
    <location>
        <begin position="8"/>
        <end position="172"/>
    </location>
</feature>
<dbReference type="SUPFAM" id="SSF52402">
    <property type="entry name" value="Adenine nucleotide alpha hydrolases-like"/>
    <property type="match status" value="1"/>
</dbReference>
<evidence type="ECO:0000313" key="11">
    <source>
        <dbReference type="Proteomes" id="UP000694924"/>
    </source>
</evidence>
<gene>
    <name evidence="12" type="primary">LOC107072100</name>
</gene>
<dbReference type="InterPro" id="IPR024074">
    <property type="entry name" value="AS_cat/multimer_dom_body"/>
</dbReference>
<comment type="pathway">
    <text evidence="1">Amino-acid biosynthesis; L-arginine biosynthesis; L-arginine from L-ornithine and carbamoyl phosphate: step 2/3.</text>
</comment>
<evidence type="ECO:0000256" key="4">
    <source>
        <dbReference type="ARBA" id="ARBA00022571"/>
    </source>
</evidence>
<evidence type="ECO:0000256" key="5">
    <source>
        <dbReference type="ARBA" id="ARBA00022598"/>
    </source>
</evidence>
<keyword evidence="4" id="KW-0055">Arginine biosynthesis</keyword>
<dbReference type="NCBIfam" id="NF001770">
    <property type="entry name" value="PRK00509.1"/>
    <property type="match status" value="1"/>
</dbReference>
<keyword evidence="5" id="KW-0436">Ligase</keyword>
<dbReference type="NCBIfam" id="TIGR00032">
    <property type="entry name" value="argG"/>
    <property type="match status" value="1"/>
</dbReference>
<evidence type="ECO:0000256" key="8">
    <source>
        <dbReference type="ARBA" id="ARBA00022840"/>
    </source>
</evidence>